<dbReference type="SMART" id="SM00388">
    <property type="entry name" value="HisKA"/>
    <property type="match status" value="1"/>
</dbReference>
<evidence type="ECO:0000256" key="12">
    <source>
        <dbReference type="ARBA" id="ARBA00023136"/>
    </source>
</evidence>
<dbReference type="Pfam" id="PF14827">
    <property type="entry name" value="dCache_3"/>
    <property type="match status" value="1"/>
</dbReference>
<gene>
    <name evidence="15" type="ORF">BZG01_14155</name>
</gene>
<feature type="transmembrane region" description="Helical" evidence="13">
    <location>
        <begin position="296"/>
        <end position="317"/>
    </location>
</feature>
<keyword evidence="16" id="KW-1185">Reference proteome</keyword>
<feature type="transmembrane region" description="Helical" evidence="13">
    <location>
        <begin position="12"/>
        <end position="31"/>
    </location>
</feature>
<dbReference type="GO" id="GO:0000155">
    <property type="term" value="F:phosphorelay sensor kinase activity"/>
    <property type="evidence" value="ECO:0007669"/>
    <property type="project" value="InterPro"/>
</dbReference>
<keyword evidence="11" id="KW-0902">Two-component regulatory system</keyword>
<evidence type="ECO:0000256" key="7">
    <source>
        <dbReference type="ARBA" id="ARBA00022741"/>
    </source>
</evidence>
<comment type="subcellular location">
    <subcellularLocation>
        <location evidence="2">Membrane</location>
    </subcellularLocation>
</comment>
<evidence type="ECO:0000256" key="2">
    <source>
        <dbReference type="ARBA" id="ARBA00004370"/>
    </source>
</evidence>
<evidence type="ECO:0000313" key="16">
    <source>
        <dbReference type="Proteomes" id="UP000233618"/>
    </source>
</evidence>
<comment type="catalytic activity">
    <reaction evidence="1">
        <text>ATP + protein L-histidine = ADP + protein N-phospho-L-histidine.</text>
        <dbReference type="EC" id="2.7.13.3"/>
    </reaction>
</comment>
<dbReference type="CDD" id="cd00082">
    <property type="entry name" value="HisKA"/>
    <property type="match status" value="1"/>
</dbReference>
<evidence type="ECO:0000256" key="10">
    <source>
        <dbReference type="ARBA" id="ARBA00022989"/>
    </source>
</evidence>
<dbReference type="SUPFAM" id="SSF47384">
    <property type="entry name" value="Homodimeric domain of signal transducing histidine kinase"/>
    <property type="match status" value="1"/>
</dbReference>
<evidence type="ECO:0000256" key="13">
    <source>
        <dbReference type="SAM" id="Phobius"/>
    </source>
</evidence>
<feature type="domain" description="Histidine kinase" evidence="14">
    <location>
        <begin position="360"/>
        <end position="580"/>
    </location>
</feature>
<keyword evidence="7" id="KW-0547">Nucleotide-binding</keyword>
<dbReference type="RefSeq" id="WP_101310505.1">
    <property type="nucleotide sequence ID" value="NZ_MVDE01000022.1"/>
</dbReference>
<dbReference type="GO" id="GO:0005524">
    <property type="term" value="F:ATP binding"/>
    <property type="evidence" value="ECO:0007669"/>
    <property type="project" value="UniProtKB-KW"/>
</dbReference>
<dbReference type="FunFam" id="1.10.287.130:FF:000004">
    <property type="entry name" value="Ethylene receptor 1"/>
    <property type="match status" value="1"/>
</dbReference>
<dbReference type="GO" id="GO:0016020">
    <property type="term" value="C:membrane"/>
    <property type="evidence" value="ECO:0007669"/>
    <property type="project" value="UniProtKB-SubCell"/>
</dbReference>
<dbReference type="PANTHER" id="PTHR45339">
    <property type="entry name" value="HYBRID SIGNAL TRANSDUCTION HISTIDINE KINASE J"/>
    <property type="match status" value="1"/>
</dbReference>
<dbReference type="AlphaFoldDB" id="A0A2N3I2Z4"/>
<reference evidence="15 16" key="1">
    <citation type="journal article" date="2017" name="Front. Microbiol.">
        <title>Labilibaculum manganireducens gen. nov., sp. nov. and Labilibaculum filiforme sp. nov., Novel Bacteroidetes Isolated from Subsurface Sediments of the Baltic Sea.</title>
        <authorList>
            <person name="Vandieken V."/>
            <person name="Marshall I.P."/>
            <person name="Niemann H."/>
            <person name="Engelen B."/>
            <person name="Cypionka H."/>
        </authorList>
    </citation>
    <scope>NUCLEOTIDE SEQUENCE [LARGE SCALE GENOMIC DNA]</scope>
    <source>
        <strain evidence="15 16">59.10-2M</strain>
    </source>
</reference>
<evidence type="ECO:0000256" key="4">
    <source>
        <dbReference type="ARBA" id="ARBA00022553"/>
    </source>
</evidence>
<dbReference type="EMBL" id="MVDE01000022">
    <property type="protein sequence ID" value="PKQ64672.1"/>
    <property type="molecule type" value="Genomic_DNA"/>
</dbReference>
<keyword evidence="5" id="KW-0808">Transferase</keyword>
<keyword evidence="9" id="KW-0067">ATP-binding</keyword>
<proteinExistence type="predicted"/>
<keyword evidence="6 13" id="KW-0812">Transmembrane</keyword>
<dbReference type="Pfam" id="PF00512">
    <property type="entry name" value="HisKA"/>
    <property type="match status" value="1"/>
</dbReference>
<evidence type="ECO:0000256" key="1">
    <source>
        <dbReference type="ARBA" id="ARBA00000085"/>
    </source>
</evidence>
<evidence type="ECO:0000256" key="3">
    <source>
        <dbReference type="ARBA" id="ARBA00012438"/>
    </source>
</evidence>
<protein>
    <recommendedName>
        <fullName evidence="3">histidine kinase</fullName>
        <ecNumber evidence="3">2.7.13.3</ecNumber>
    </recommendedName>
</protein>
<dbReference type="FunFam" id="3.30.565.10:FF:000010">
    <property type="entry name" value="Sensor histidine kinase RcsC"/>
    <property type="match status" value="1"/>
</dbReference>
<dbReference type="CDD" id="cd16922">
    <property type="entry name" value="HATPase_EvgS-ArcB-TorS-like"/>
    <property type="match status" value="1"/>
</dbReference>
<dbReference type="SMART" id="SM00387">
    <property type="entry name" value="HATPase_c"/>
    <property type="match status" value="1"/>
</dbReference>
<dbReference type="Proteomes" id="UP000233618">
    <property type="component" value="Unassembled WGS sequence"/>
</dbReference>
<evidence type="ECO:0000256" key="9">
    <source>
        <dbReference type="ARBA" id="ARBA00022840"/>
    </source>
</evidence>
<evidence type="ECO:0000256" key="5">
    <source>
        <dbReference type="ARBA" id="ARBA00022679"/>
    </source>
</evidence>
<name>A0A2N3I2Z4_9BACT</name>
<dbReference type="InterPro" id="IPR005467">
    <property type="entry name" value="His_kinase_dom"/>
</dbReference>
<dbReference type="SUPFAM" id="SSF55874">
    <property type="entry name" value="ATPase domain of HSP90 chaperone/DNA topoisomerase II/histidine kinase"/>
    <property type="match status" value="1"/>
</dbReference>
<keyword evidence="12 13" id="KW-0472">Membrane</keyword>
<dbReference type="InterPro" id="IPR036097">
    <property type="entry name" value="HisK_dim/P_sf"/>
</dbReference>
<evidence type="ECO:0000259" key="14">
    <source>
        <dbReference type="PROSITE" id="PS50109"/>
    </source>
</evidence>
<evidence type="ECO:0000256" key="8">
    <source>
        <dbReference type="ARBA" id="ARBA00022777"/>
    </source>
</evidence>
<evidence type="ECO:0000256" key="11">
    <source>
        <dbReference type="ARBA" id="ARBA00023012"/>
    </source>
</evidence>
<dbReference type="InterPro" id="IPR029150">
    <property type="entry name" value="dCache_3"/>
</dbReference>
<comment type="caution">
    <text evidence="15">The sequence shown here is derived from an EMBL/GenBank/DDBJ whole genome shotgun (WGS) entry which is preliminary data.</text>
</comment>
<keyword evidence="8" id="KW-0418">Kinase</keyword>
<evidence type="ECO:0000256" key="6">
    <source>
        <dbReference type="ARBA" id="ARBA00022692"/>
    </source>
</evidence>
<dbReference type="InterPro" id="IPR003661">
    <property type="entry name" value="HisK_dim/P_dom"/>
</dbReference>
<dbReference type="Pfam" id="PF02518">
    <property type="entry name" value="HATPase_c"/>
    <property type="match status" value="1"/>
</dbReference>
<organism evidence="15 16">
    <name type="scientific">Labilibaculum manganireducens</name>
    <dbReference type="NCBI Taxonomy" id="1940525"/>
    <lineage>
        <taxon>Bacteria</taxon>
        <taxon>Pseudomonadati</taxon>
        <taxon>Bacteroidota</taxon>
        <taxon>Bacteroidia</taxon>
        <taxon>Marinilabiliales</taxon>
        <taxon>Marinifilaceae</taxon>
        <taxon>Labilibaculum</taxon>
    </lineage>
</organism>
<dbReference type="EC" id="2.7.13.3" evidence="3"/>
<keyword evidence="10 13" id="KW-1133">Transmembrane helix</keyword>
<dbReference type="InterPro" id="IPR036890">
    <property type="entry name" value="HATPase_C_sf"/>
</dbReference>
<dbReference type="Gene3D" id="1.10.287.130">
    <property type="match status" value="1"/>
</dbReference>
<dbReference type="InterPro" id="IPR003594">
    <property type="entry name" value="HATPase_dom"/>
</dbReference>
<evidence type="ECO:0000313" key="15">
    <source>
        <dbReference type="EMBL" id="PKQ64672.1"/>
    </source>
</evidence>
<dbReference type="PROSITE" id="PS50109">
    <property type="entry name" value="HIS_KIN"/>
    <property type="match status" value="1"/>
</dbReference>
<keyword evidence="4" id="KW-0597">Phosphoprotein</keyword>
<sequence>MSIQNIWFERPRLIIIFIITWAVLIGSLIILKNLSSTVYNQSKISELKDHINCVTTNSEELSDYIFNYEVNSDKFLDAMLRVYSNKPENINLIRDSIINMYDNIYEKLNELGISEFQIHLRDGEQFICFNQINQFGTNLFDNQFSVELANIRQTSIKGFENGKQFTGYRIIYPLNYKSEHVGTVEISHPITSILKNLNQLYPEQYFTISEDDFQKKEEIISIAGNQKIHTNILHKIKQNIASKLSNSSLSGTHIFTIKIDGHYFDINMHPLYNFKKEPFASICSISENLNRENANLIFLLIFIFININLIALGWLVLNNYNKSKLIFSRSKELETQATKYKLAKEEAEANTHAKTLFLANMSHEIRTPMNGICGITEILNQTELSNEQKSYLSILQQSSDQLLSVLNDILDFSKMETHKLKLEKFPINIYSIIDEVENLYKNNAIKKGLRFSTNTNGDIPYFLGDPTRLRQILSNLINNAIKFTNNGSIALQIEKKSESCSEIELLFKVEDTGIGIDPEDLTKLFKSFSQVDSFTNRKYGGTGLGLAICKQLVLLMKGEINVTSYPRAGSIFQFTATFDLINPNYSNKKIHDNIQNLTLLSG</sequence>
<dbReference type="PRINTS" id="PR00344">
    <property type="entry name" value="BCTRLSENSOR"/>
</dbReference>
<dbReference type="InterPro" id="IPR004358">
    <property type="entry name" value="Sig_transdc_His_kin-like_C"/>
</dbReference>
<dbReference type="PANTHER" id="PTHR45339:SF1">
    <property type="entry name" value="HYBRID SIGNAL TRANSDUCTION HISTIDINE KINASE J"/>
    <property type="match status" value="1"/>
</dbReference>
<dbReference type="Gene3D" id="3.30.565.10">
    <property type="entry name" value="Histidine kinase-like ATPase, C-terminal domain"/>
    <property type="match status" value="1"/>
</dbReference>
<accession>A0A2N3I2Z4</accession>